<feature type="binding site" evidence="12">
    <location>
        <position position="433"/>
    </location>
    <ligand>
        <name>K(+)</name>
        <dbReference type="ChEBI" id="CHEBI:29103"/>
    </ligand>
</feature>
<evidence type="ECO:0000313" key="14">
    <source>
        <dbReference type="EMBL" id="MCG4961939.1"/>
    </source>
</evidence>
<evidence type="ECO:0000256" key="2">
    <source>
        <dbReference type="ARBA" id="ARBA00009137"/>
    </source>
</evidence>
<evidence type="ECO:0000256" key="3">
    <source>
        <dbReference type="ARBA" id="ARBA00022448"/>
    </source>
</evidence>
<dbReference type="GO" id="GO:0015379">
    <property type="term" value="F:potassium:chloride symporter activity"/>
    <property type="evidence" value="ECO:0007669"/>
    <property type="project" value="InterPro"/>
</dbReference>
<keyword evidence="5" id="KW-0997">Cell inner membrane</keyword>
<feature type="binding site" evidence="12">
    <location>
        <position position="432"/>
    </location>
    <ligand>
        <name>K(+)</name>
        <dbReference type="ChEBI" id="CHEBI:29103"/>
    </ligand>
</feature>
<feature type="transmembrane region" description="Helical" evidence="13">
    <location>
        <begin position="236"/>
        <end position="254"/>
    </location>
</feature>
<feature type="transmembrane region" description="Helical" evidence="13">
    <location>
        <begin position="390"/>
        <end position="412"/>
    </location>
</feature>
<feature type="transmembrane region" description="Helical" evidence="13">
    <location>
        <begin position="332"/>
        <end position="351"/>
    </location>
</feature>
<evidence type="ECO:0000256" key="12">
    <source>
        <dbReference type="PIRSR" id="PIRSR006247-1"/>
    </source>
</evidence>
<evidence type="ECO:0000313" key="15">
    <source>
        <dbReference type="EMBL" id="RGU54229.1"/>
    </source>
</evidence>
<dbReference type="InterPro" id="IPR003445">
    <property type="entry name" value="Cat_transpt"/>
</dbReference>
<evidence type="ECO:0000256" key="5">
    <source>
        <dbReference type="ARBA" id="ARBA00022519"/>
    </source>
</evidence>
<feature type="binding site" evidence="12">
    <location>
        <position position="220"/>
    </location>
    <ligand>
        <name>K(+)</name>
        <dbReference type="ChEBI" id="CHEBI:29103"/>
    </ligand>
</feature>
<comment type="subcellular location">
    <subcellularLocation>
        <location evidence="1">Cell inner membrane</location>
        <topology evidence="1">Multi-pass membrane protein</topology>
    </subcellularLocation>
</comment>
<keyword evidence="7 13" id="KW-0812">Transmembrane</keyword>
<dbReference type="AlphaFoldDB" id="A0A1Y3ZT19"/>
<evidence type="ECO:0000256" key="7">
    <source>
        <dbReference type="ARBA" id="ARBA00022692"/>
    </source>
</evidence>
<feature type="transmembrane region" description="Helical" evidence="13">
    <location>
        <begin position="70"/>
        <end position="91"/>
    </location>
</feature>
<feature type="transmembrane region" description="Helical" evidence="13">
    <location>
        <begin position="39"/>
        <end position="58"/>
    </location>
</feature>
<evidence type="ECO:0000256" key="9">
    <source>
        <dbReference type="ARBA" id="ARBA00022989"/>
    </source>
</evidence>
<feature type="binding site" evidence="12">
    <location>
        <position position="111"/>
    </location>
    <ligand>
        <name>K(+)</name>
        <dbReference type="ChEBI" id="CHEBI:29103"/>
    </ligand>
</feature>
<dbReference type="Proteomes" id="UP001199750">
    <property type="component" value="Unassembled WGS sequence"/>
</dbReference>
<dbReference type="PANTHER" id="PTHR32024:SF2">
    <property type="entry name" value="TRK SYSTEM POTASSIUM UPTAKE PROTEIN TRKG-RELATED"/>
    <property type="match status" value="1"/>
</dbReference>
<comment type="caution">
    <text evidence="15">The sequence shown here is derived from an EMBL/GenBank/DDBJ whole genome shotgun (WGS) entry which is preliminary data.</text>
</comment>
<organism evidence="15 16">
    <name type="scientific">Odoribacter splanchnicus</name>
    <dbReference type="NCBI Taxonomy" id="28118"/>
    <lineage>
        <taxon>Bacteria</taxon>
        <taxon>Pseudomonadati</taxon>
        <taxon>Bacteroidota</taxon>
        <taxon>Bacteroidia</taxon>
        <taxon>Bacteroidales</taxon>
        <taxon>Odoribacteraceae</taxon>
        <taxon>Odoribacter</taxon>
    </lineage>
</organism>
<keyword evidence="3" id="KW-0813">Transport</keyword>
<dbReference type="RefSeq" id="WP_013612065.1">
    <property type="nucleotide sequence ID" value="NZ_BAABYK010000001.1"/>
</dbReference>
<evidence type="ECO:0000256" key="6">
    <source>
        <dbReference type="ARBA" id="ARBA00022538"/>
    </source>
</evidence>
<dbReference type="GeneID" id="61275075"/>
<proteinExistence type="inferred from homology"/>
<evidence type="ECO:0000256" key="8">
    <source>
        <dbReference type="ARBA" id="ARBA00022958"/>
    </source>
</evidence>
<evidence type="ECO:0000256" key="4">
    <source>
        <dbReference type="ARBA" id="ARBA00022475"/>
    </source>
</evidence>
<keyword evidence="6" id="KW-0633">Potassium transport</keyword>
<keyword evidence="9 13" id="KW-1133">Transmembrane helix</keyword>
<dbReference type="OMA" id="SSMMTDN"/>
<reference evidence="15 16" key="1">
    <citation type="submission" date="2018-08" db="EMBL/GenBank/DDBJ databases">
        <title>A genome reference for cultivated species of the human gut microbiota.</title>
        <authorList>
            <person name="Zou Y."/>
            <person name="Xue W."/>
            <person name="Luo G."/>
        </authorList>
    </citation>
    <scope>NUCLEOTIDE SEQUENCE [LARGE SCALE GENOMIC DNA]</scope>
    <source>
        <strain evidence="15 16">AF16-14</strain>
    </source>
</reference>
<keyword evidence="12" id="KW-0479">Metal-binding</keyword>
<feature type="binding site" evidence="12">
    <location>
        <position position="316"/>
    </location>
    <ligand>
        <name>K(+)</name>
        <dbReference type="ChEBI" id="CHEBI:29103"/>
    </ligand>
</feature>
<evidence type="ECO:0000256" key="10">
    <source>
        <dbReference type="ARBA" id="ARBA00023065"/>
    </source>
</evidence>
<keyword evidence="8 12" id="KW-0630">Potassium</keyword>
<evidence type="ECO:0000256" key="11">
    <source>
        <dbReference type="ARBA" id="ARBA00023136"/>
    </source>
</evidence>
<sequence>MINFRFIANLMGRLLLIESAFLLLCVLIALIYGEHDASAFFYTSLITMSAGFLLSKLIKIKDRVLAKKDGYFMVTMVWIIFSLFGSLPYMIGNTIPSFADAFFETMSGFTTTGSSILNHVEALPHATLFWRSLTQWLGGLGIIMLFIAILPSLGIEGRDLYVAEVPGPTHNKTSFTFTSSARQMWILYTILTLLQTLLLLFGGMNLFDGICHAFTTMATGGFSTKQNSIAYWDSAYIQYVIIIFTFMAGTNFGLLHTAIRGNWRKLIQDNEFQLYFTIVLLASVVIGVGLYVIGWADFEKSMRDATFQVVTLITTTGFATADYLLWPPLLGLILFLLLFVGASAGSTAGGMKVVRVYLLFKNSFVELKRIIHPNGIINVKYNNKSVHPNIMTGIMAFAILFMIVFTIGSLIMTIFTEDIITACSAVVSSMSNVGPGFGSVGPMFSYAHLNDFAKLFLAFLMLVGRLEIFTVMVLFTKAFWRK</sequence>
<feature type="transmembrane region" description="Helical" evidence="13">
    <location>
        <begin position="12"/>
        <end position="33"/>
    </location>
</feature>
<dbReference type="PIRSF" id="PIRSF006247">
    <property type="entry name" value="TrkH"/>
    <property type="match status" value="1"/>
</dbReference>
<dbReference type="Pfam" id="PF02386">
    <property type="entry name" value="TrkH"/>
    <property type="match status" value="1"/>
</dbReference>
<name>A0A1Y3ZT19_9BACT</name>
<gene>
    <name evidence="15" type="ORF">DWW57_16840</name>
    <name evidence="14" type="ORF">L0P03_19150</name>
</gene>
<evidence type="ECO:0000256" key="1">
    <source>
        <dbReference type="ARBA" id="ARBA00004429"/>
    </source>
</evidence>
<accession>A0A1Y3ZT19</accession>
<dbReference type="InterPro" id="IPR004772">
    <property type="entry name" value="TrkH"/>
</dbReference>
<feature type="binding site" evidence="12">
    <location>
        <position position="315"/>
    </location>
    <ligand>
        <name>K(+)</name>
        <dbReference type="ChEBI" id="CHEBI:29103"/>
    </ligand>
</feature>
<feature type="transmembrane region" description="Helical" evidence="13">
    <location>
        <begin position="185"/>
        <end position="207"/>
    </location>
</feature>
<evidence type="ECO:0000256" key="13">
    <source>
        <dbReference type="SAM" id="Phobius"/>
    </source>
</evidence>
<dbReference type="PANTHER" id="PTHR32024">
    <property type="entry name" value="TRK SYSTEM POTASSIUM UPTAKE PROTEIN TRKG-RELATED"/>
    <property type="match status" value="1"/>
</dbReference>
<comment type="similarity">
    <text evidence="2">Belongs to the TrkH potassium transport family.</text>
</comment>
<keyword evidence="10" id="KW-0406">Ion transport</keyword>
<evidence type="ECO:0000313" key="16">
    <source>
        <dbReference type="Proteomes" id="UP000284243"/>
    </source>
</evidence>
<keyword evidence="11 13" id="KW-0472">Membrane</keyword>
<feature type="transmembrane region" description="Helical" evidence="13">
    <location>
        <begin position="274"/>
        <end position="293"/>
    </location>
</feature>
<reference evidence="14" key="2">
    <citation type="submission" date="2022-01" db="EMBL/GenBank/DDBJ databases">
        <title>Collection of gut derived symbiotic bacterial strains cultured from healthy donors.</title>
        <authorList>
            <person name="Lin H."/>
            <person name="Kohout C."/>
            <person name="Waligurski E."/>
            <person name="Pamer E.G."/>
        </authorList>
    </citation>
    <scope>NUCLEOTIDE SEQUENCE</scope>
    <source>
        <strain evidence="14">DFI.1.149</strain>
    </source>
</reference>
<dbReference type="GO" id="GO:0005886">
    <property type="term" value="C:plasma membrane"/>
    <property type="evidence" value="ECO:0007669"/>
    <property type="project" value="UniProtKB-SubCell"/>
</dbReference>
<dbReference type="GO" id="GO:0046872">
    <property type="term" value="F:metal ion binding"/>
    <property type="evidence" value="ECO:0007669"/>
    <property type="project" value="UniProtKB-KW"/>
</dbReference>
<dbReference type="Proteomes" id="UP000284243">
    <property type="component" value="Unassembled WGS sequence"/>
</dbReference>
<feature type="transmembrane region" description="Helical" evidence="13">
    <location>
        <begin position="133"/>
        <end position="153"/>
    </location>
</feature>
<dbReference type="EMBL" id="JAKNDN010000051">
    <property type="protein sequence ID" value="MCG4961939.1"/>
    <property type="molecule type" value="Genomic_DNA"/>
</dbReference>
<dbReference type="EMBL" id="QRYC01000035">
    <property type="protein sequence ID" value="RGU54229.1"/>
    <property type="molecule type" value="Genomic_DNA"/>
</dbReference>
<feature type="binding site" evidence="12">
    <location>
        <position position="112"/>
    </location>
    <ligand>
        <name>K(+)</name>
        <dbReference type="ChEBI" id="CHEBI:29103"/>
    </ligand>
</feature>
<protein>
    <submittedName>
        <fullName evidence="15">TrkH family potassium uptake protein</fullName>
    </submittedName>
</protein>
<feature type="transmembrane region" description="Helical" evidence="13">
    <location>
        <begin position="452"/>
        <end position="475"/>
    </location>
</feature>
<keyword evidence="4" id="KW-1003">Cell membrane</keyword>